<feature type="domain" description="MYND-type" evidence="5">
    <location>
        <begin position="694"/>
        <end position="733"/>
    </location>
</feature>
<evidence type="ECO:0000313" key="7">
    <source>
        <dbReference type="Proteomes" id="UP000076722"/>
    </source>
</evidence>
<sequence>MALPSSLMNSRDVDDNEWIYADEMAENVSKKLNIAVFTPRDLKRIHKTNSGAEVVRKLVAFSHRRLPIQERIGLLIILRQITRDSILAQEAYKQKLDDFVFRCLNSFTGIRESTFELRRHALVALFEMTSSFPDVMVCHSVAIKGTAQLTRLIPKYSGPGDWHDGLWVLISIIATLLPPLSSYKDIHEHSLPSNALQSLELPNLADALVGLLSKLDDLSMPLKFDTVIMIFKCLIWIAYYDSNAILSLSDNRGLLLFVALALSPSLILRSTGFLGLLHLRHPDYSHYGHVGRICDPLSLRSGFLLPDVTPYVDEAAEWPETPRPKHGVLTKLVEEHGVVKHAPTPHTLLYFQGYPLYASCPASVLADLEIDGPSDAFQSYDFVYKTFFGSAKIDDNTWYAMVDSLRDRPHDQFRADVLHFSILMRKLEEEKRAARDPEKIYQLYTRARILAHKGLEQWPDRAYFYYAMIKGHSGMHNFDLVVKGLLCPDVSKHLQHLMMHEGRLNLFSMGVLRLSLSVQKHPVDLGLGDLETLEEDIAEDIERSESGFTERKMSIVLRFVTERLTGSKGSDSATRKLWLEEAKSALVALKKAKSTSCLELRAAVNDFITFQQKAPKKWGPLLKTLGSFKEIIEEAHQIAQLRAKPAERKSHRTNNLNDEPAIEIPRLGYAVPEAIQSRMQAKIGAIDPATLPHCTWCDHPSLGLKKCARCGIAKYCDKECQQYHWKTGHKAECVSPEIAV</sequence>
<evidence type="ECO:0000256" key="4">
    <source>
        <dbReference type="PROSITE-ProRule" id="PRU00134"/>
    </source>
</evidence>
<dbReference type="PROSITE" id="PS50865">
    <property type="entry name" value="ZF_MYND_2"/>
    <property type="match status" value="1"/>
</dbReference>
<evidence type="ECO:0000256" key="2">
    <source>
        <dbReference type="ARBA" id="ARBA00022771"/>
    </source>
</evidence>
<keyword evidence="2 4" id="KW-0863">Zinc-finger</keyword>
<name>A0A164WXN3_9AGAM</name>
<dbReference type="GO" id="GO:0008270">
    <property type="term" value="F:zinc ion binding"/>
    <property type="evidence" value="ECO:0007669"/>
    <property type="project" value="UniProtKB-KW"/>
</dbReference>
<dbReference type="SUPFAM" id="SSF144232">
    <property type="entry name" value="HIT/MYND zinc finger-like"/>
    <property type="match status" value="1"/>
</dbReference>
<evidence type="ECO:0000259" key="5">
    <source>
        <dbReference type="PROSITE" id="PS50865"/>
    </source>
</evidence>
<organism evidence="6 7">
    <name type="scientific">Sistotremastrum niveocremeum HHB9708</name>
    <dbReference type="NCBI Taxonomy" id="1314777"/>
    <lineage>
        <taxon>Eukaryota</taxon>
        <taxon>Fungi</taxon>
        <taxon>Dikarya</taxon>
        <taxon>Basidiomycota</taxon>
        <taxon>Agaricomycotina</taxon>
        <taxon>Agaricomycetes</taxon>
        <taxon>Sistotremastrales</taxon>
        <taxon>Sistotremastraceae</taxon>
        <taxon>Sertulicium</taxon>
        <taxon>Sertulicium niveocremeum</taxon>
    </lineage>
</organism>
<dbReference type="STRING" id="1314777.A0A164WXN3"/>
<dbReference type="Proteomes" id="UP000076722">
    <property type="component" value="Unassembled WGS sequence"/>
</dbReference>
<dbReference type="AlphaFoldDB" id="A0A164WXN3"/>
<gene>
    <name evidence="6" type="ORF">SISNIDRAFT_483691</name>
</gene>
<evidence type="ECO:0000256" key="1">
    <source>
        <dbReference type="ARBA" id="ARBA00022723"/>
    </source>
</evidence>
<evidence type="ECO:0000313" key="6">
    <source>
        <dbReference type="EMBL" id="KZS95458.1"/>
    </source>
</evidence>
<dbReference type="Gene3D" id="6.10.140.2220">
    <property type="match status" value="1"/>
</dbReference>
<proteinExistence type="predicted"/>
<dbReference type="InterPro" id="IPR002893">
    <property type="entry name" value="Znf_MYND"/>
</dbReference>
<keyword evidence="1" id="KW-0479">Metal-binding</keyword>
<dbReference type="OrthoDB" id="2617668at2759"/>
<protein>
    <recommendedName>
        <fullName evidence="5">MYND-type domain-containing protein</fullName>
    </recommendedName>
</protein>
<dbReference type="EMBL" id="KV419401">
    <property type="protein sequence ID" value="KZS95458.1"/>
    <property type="molecule type" value="Genomic_DNA"/>
</dbReference>
<keyword evidence="3" id="KW-0862">Zinc</keyword>
<keyword evidence="7" id="KW-1185">Reference proteome</keyword>
<evidence type="ECO:0000256" key="3">
    <source>
        <dbReference type="ARBA" id="ARBA00022833"/>
    </source>
</evidence>
<dbReference type="Pfam" id="PF01753">
    <property type="entry name" value="zf-MYND"/>
    <property type="match status" value="1"/>
</dbReference>
<reference evidence="6 7" key="1">
    <citation type="journal article" date="2016" name="Mol. Biol. Evol.">
        <title>Comparative Genomics of Early-Diverging Mushroom-Forming Fungi Provides Insights into the Origins of Lignocellulose Decay Capabilities.</title>
        <authorList>
            <person name="Nagy L.G."/>
            <person name="Riley R."/>
            <person name="Tritt A."/>
            <person name="Adam C."/>
            <person name="Daum C."/>
            <person name="Floudas D."/>
            <person name="Sun H."/>
            <person name="Yadav J.S."/>
            <person name="Pangilinan J."/>
            <person name="Larsson K.H."/>
            <person name="Matsuura K."/>
            <person name="Barry K."/>
            <person name="Labutti K."/>
            <person name="Kuo R."/>
            <person name="Ohm R.A."/>
            <person name="Bhattacharya S.S."/>
            <person name="Shirouzu T."/>
            <person name="Yoshinaga Y."/>
            <person name="Martin F.M."/>
            <person name="Grigoriev I.V."/>
            <person name="Hibbett D.S."/>
        </authorList>
    </citation>
    <scope>NUCLEOTIDE SEQUENCE [LARGE SCALE GENOMIC DNA]</scope>
    <source>
        <strain evidence="6 7">HHB9708</strain>
    </source>
</reference>
<accession>A0A164WXN3</accession>